<proteinExistence type="predicted"/>
<accession>A0ABM1AT63</accession>
<keyword evidence="1" id="KW-1185">Reference proteome</keyword>
<evidence type="ECO:0000313" key="1">
    <source>
        <dbReference type="Proteomes" id="UP000694915"/>
    </source>
</evidence>
<sequence>MLCGWHCLFNPRNWFAVASQWHKTLCRVLHAWKPCRTGQYVLPDGSREAAEENVRDNKIACYSYHASVLRVHPVCCAVVAEEGAGLTLLHTAVPVDDLVQPVLHPVRKGRCAQVLLLTLQLNGRSALTCAFTAITPETVAASAPVCAGALHL</sequence>
<organism evidence="1 2">
    <name type="scientific">Microtus ochrogaster</name>
    <name type="common">Prairie vole</name>
    <dbReference type="NCBI Taxonomy" id="79684"/>
    <lineage>
        <taxon>Eukaryota</taxon>
        <taxon>Metazoa</taxon>
        <taxon>Chordata</taxon>
        <taxon>Craniata</taxon>
        <taxon>Vertebrata</taxon>
        <taxon>Euteleostomi</taxon>
        <taxon>Mammalia</taxon>
        <taxon>Eutheria</taxon>
        <taxon>Euarchontoglires</taxon>
        <taxon>Glires</taxon>
        <taxon>Rodentia</taxon>
        <taxon>Myomorpha</taxon>
        <taxon>Muroidea</taxon>
        <taxon>Cricetidae</taxon>
        <taxon>Arvicolinae</taxon>
        <taxon>Microtus</taxon>
    </lineage>
</organism>
<reference evidence="2 3" key="1">
    <citation type="submission" date="2025-05" db="UniProtKB">
        <authorList>
            <consortium name="RefSeq"/>
        </authorList>
    </citation>
    <scope>IDENTIFICATION</scope>
</reference>
<gene>
    <name evidence="2 3" type="primary">Sft2d1</name>
</gene>
<protein>
    <submittedName>
        <fullName evidence="2 3">Vesicle transport protein SFT2A isoform X2</fullName>
    </submittedName>
</protein>
<dbReference type="RefSeq" id="XP_013207813.1">
    <property type="nucleotide sequence ID" value="XM_013352359.2"/>
</dbReference>
<dbReference type="GeneID" id="101989599"/>
<name>A0ABM1AT63_MICOH</name>
<evidence type="ECO:0000313" key="2">
    <source>
        <dbReference type="RefSeq" id="XP_013207813.1"/>
    </source>
</evidence>
<dbReference type="RefSeq" id="XP_026643235.1">
    <property type="nucleotide sequence ID" value="XM_026787434.1"/>
</dbReference>
<evidence type="ECO:0000313" key="3">
    <source>
        <dbReference type="RefSeq" id="XP_026643235.1"/>
    </source>
</evidence>
<dbReference type="Proteomes" id="UP000694915">
    <property type="component" value="Linkage group LG9"/>
</dbReference>